<keyword evidence="2" id="KW-1185">Reference proteome</keyword>
<dbReference type="EMBL" id="VSRR010136271">
    <property type="protein sequence ID" value="MPD03476.1"/>
    <property type="molecule type" value="Genomic_DNA"/>
</dbReference>
<protein>
    <submittedName>
        <fullName evidence="1">Uncharacterized protein</fullName>
    </submittedName>
</protein>
<dbReference type="Proteomes" id="UP000324222">
    <property type="component" value="Unassembled WGS sequence"/>
</dbReference>
<comment type="caution">
    <text evidence="1">The sequence shown here is derived from an EMBL/GenBank/DDBJ whole genome shotgun (WGS) entry which is preliminary data.</text>
</comment>
<sequence>MAHLTKALMMLRRYCSGQSLAALRQKPRLVGLTWTSVEKLLVFMATSQPQQDTSNTIPLYYKNYMSSAYKDDEKALKKIIREELSRDRQLPPAPQLRCDWLTRQCYYHDRTQ</sequence>
<dbReference type="AlphaFoldDB" id="A0A5B7K9H1"/>
<reference evidence="1 2" key="1">
    <citation type="submission" date="2019-05" db="EMBL/GenBank/DDBJ databases">
        <title>Another draft genome of Portunus trituberculatus and its Hox gene families provides insights of decapod evolution.</title>
        <authorList>
            <person name="Jeong J.-H."/>
            <person name="Song I."/>
            <person name="Kim S."/>
            <person name="Choi T."/>
            <person name="Kim D."/>
            <person name="Ryu S."/>
            <person name="Kim W."/>
        </authorList>
    </citation>
    <scope>NUCLEOTIDE SEQUENCE [LARGE SCALE GENOMIC DNA]</scope>
    <source>
        <tissue evidence="1">Muscle</tissue>
    </source>
</reference>
<organism evidence="1 2">
    <name type="scientific">Portunus trituberculatus</name>
    <name type="common">Swimming crab</name>
    <name type="synonym">Neptunus trituberculatus</name>
    <dbReference type="NCBI Taxonomy" id="210409"/>
    <lineage>
        <taxon>Eukaryota</taxon>
        <taxon>Metazoa</taxon>
        <taxon>Ecdysozoa</taxon>
        <taxon>Arthropoda</taxon>
        <taxon>Crustacea</taxon>
        <taxon>Multicrustacea</taxon>
        <taxon>Malacostraca</taxon>
        <taxon>Eumalacostraca</taxon>
        <taxon>Eucarida</taxon>
        <taxon>Decapoda</taxon>
        <taxon>Pleocyemata</taxon>
        <taxon>Brachyura</taxon>
        <taxon>Eubrachyura</taxon>
        <taxon>Portunoidea</taxon>
        <taxon>Portunidae</taxon>
        <taxon>Portuninae</taxon>
        <taxon>Portunus</taxon>
    </lineage>
</organism>
<name>A0A5B7K9H1_PORTR</name>
<evidence type="ECO:0000313" key="2">
    <source>
        <dbReference type="Proteomes" id="UP000324222"/>
    </source>
</evidence>
<accession>A0A5B7K9H1</accession>
<gene>
    <name evidence="1" type="ORF">E2C01_099116</name>
</gene>
<proteinExistence type="predicted"/>
<evidence type="ECO:0000313" key="1">
    <source>
        <dbReference type="EMBL" id="MPD03476.1"/>
    </source>
</evidence>